<gene>
    <name evidence="1" type="primary">TFB2_1</name>
    <name evidence="1" type="ORF">EV182_004474</name>
</gene>
<dbReference type="Proteomes" id="UP001145114">
    <property type="component" value="Unassembled WGS sequence"/>
</dbReference>
<reference evidence="1" key="1">
    <citation type="submission" date="2022-06" db="EMBL/GenBank/DDBJ databases">
        <title>Phylogenomic reconstructions and comparative analyses of Kickxellomycotina fungi.</title>
        <authorList>
            <person name="Reynolds N.K."/>
            <person name="Stajich J.E."/>
            <person name="Barry K."/>
            <person name="Grigoriev I.V."/>
            <person name="Crous P."/>
            <person name="Smith M.E."/>
        </authorList>
    </citation>
    <scope>NUCLEOTIDE SEQUENCE</scope>
    <source>
        <strain evidence="1">RSA 2271</strain>
    </source>
</reference>
<organism evidence="1 2">
    <name type="scientific">Spiromyces aspiralis</name>
    <dbReference type="NCBI Taxonomy" id="68401"/>
    <lineage>
        <taxon>Eukaryota</taxon>
        <taxon>Fungi</taxon>
        <taxon>Fungi incertae sedis</taxon>
        <taxon>Zoopagomycota</taxon>
        <taxon>Kickxellomycotina</taxon>
        <taxon>Kickxellomycetes</taxon>
        <taxon>Kickxellales</taxon>
        <taxon>Kickxellaceae</taxon>
        <taxon>Spiromyces</taxon>
    </lineage>
</organism>
<evidence type="ECO:0000313" key="1">
    <source>
        <dbReference type="EMBL" id="KAJ1673831.1"/>
    </source>
</evidence>
<comment type="caution">
    <text evidence="1">The sequence shown here is derived from an EMBL/GenBank/DDBJ whole genome shotgun (WGS) entry which is preliminary data.</text>
</comment>
<sequence>MSMAAHHHSHTSITEYLEGLSTKTSERLFSTPVACLAVFRLLSSLSKQLVMSMLYTDGPLAVKDVAGWEKPLHSPEIPQQLKRLEGLHILECKDNKMHLNEVFREQLKNALIGGGNHKSFGVPAEKNASDKVNMRFLDDYALKKWESILHYMVGTDMDAPKPSTTVLNLLVKARLMEDGTDHAGYAAKIRITNKGFQFLLQDINAQVWEVLLQYIRQNEEQVEHSQEPQKLHI</sequence>
<feature type="non-terminal residue" evidence="1">
    <location>
        <position position="233"/>
    </location>
</feature>
<evidence type="ECO:0000313" key="2">
    <source>
        <dbReference type="Proteomes" id="UP001145114"/>
    </source>
</evidence>
<accession>A0ACC1HDX4</accession>
<protein>
    <submittedName>
        <fullName evidence="1">RNA polymerase II transcription factor B 52 kDa subunit</fullName>
    </submittedName>
</protein>
<proteinExistence type="predicted"/>
<name>A0ACC1HDX4_9FUNG</name>
<keyword evidence="2" id="KW-1185">Reference proteome</keyword>
<dbReference type="EMBL" id="JAMZIH010006521">
    <property type="protein sequence ID" value="KAJ1673831.1"/>
    <property type="molecule type" value="Genomic_DNA"/>
</dbReference>